<reference evidence="1 2" key="1">
    <citation type="journal article" date="2016" name="Nat. Commun.">
        <title>Thousands of microbial genomes shed light on interconnected biogeochemical processes in an aquifer system.</title>
        <authorList>
            <person name="Anantharaman K."/>
            <person name="Brown C.T."/>
            <person name="Hug L.A."/>
            <person name="Sharon I."/>
            <person name="Castelle C.J."/>
            <person name="Probst A.J."/>
            <person name="Thomas B.C."/>
            <person name="Singh A."/>
            <person name="Wilkins M.J."/>
            <person name="Karaoz U."/>
            <person name="Brodie E.L."/>
            <person name="Williams K.H."/>
            <person name="Hubbard S.S."/>
            <person name="Banfield J.F."/>
        </authorList>
    </citation>
    <scope>NUCLEOTIDE SEQUENCE [LARGE SCALE GENOMIC DNA]</scope>
</reference>
<dbReference type="AlphaFoldDB" id="A0A1G2ED38"/>
<gene>
    <name evidence="1" type="ORF">A3A08_02570</name>
</gene>
<protein>
    <submittedName>
        <fullName evidence="1">Uncharacterized protein</fullName>
    </submittedName>
</protein>
<name>A0A1G2ED38_9BACT</name>
<dbReference type="EMBL" id="MHMG01000009">
    <property type="protein sequence ID" value="OGZ23726.1"/>
    <property type="molecule type" value="Genomic_DNA"/>
</dbReference>
<evidence type="ECO:0000313" key="2">
    <source>
        <dbReference type="Proteomes" id="UP000176406"/>
    </source>
</evidence>
<proteinExistence type="predicted"/>
<evidence type="ECO:0000313" key="1">
    <source>
        <dbReference type="EMBL" id="OGZ23726.1"/>
    </source>
</evidence>
<organism evidence="1 2">
    <name type="scientific">Candidatus Nealsonbacteria bacterium RIFCSPLOWO2_01_FULL_41_9</name>
    <dbReference type="NCBI Taxonomy" id="1801671"/>
    <lineage>
        <taxon>Bacteria</taxon>
        <taxon>Candidatus Nealsoniibacteriota</taxon>
    </lineage>
</organism>
<dbReference type="Proteomes" id="UP000176406">
    <property type="component" value="Unassembled WGS sequence"/>
</dbReference>
<accession>A0A1G2ED38</accession>
<comment type="caution">
    <text evidence="1">The sequence shown here is derived from an EMBL/GenBank/DDBJ whole genome shotgun (WGS) entry which is preliminary data.</text>
</comment>
<sequence length="178" mass="19889">MEAYIVPDWVTIIAGLVIYQRQPETKVLFGLRSARSEAGKWCLPTGLGAIRRDISSVLAVGAPETLKDPISVIQGMSERHQQALLSPGGFALAEAKWYVDLPNTKIDQLIPLKPICQLDSKSLLVKLYFGLEWQDSEPPKYAKTEWPFVEVRFFTKKELESIPIAFGCDKDLGELAII</sequence>